<evidence type="ECO:0000313" key="2">
    <source>
        <dbReference type="Proteomes" id="UP000629468"/>
    </source>
</evidence>
<accession>A0A8H7EV73</accession>
<dbReference type="SUPFAM" id="SSF52047">
    <property type="entry name" value="RNI-like"/>
    <property type="match status" value="1"/>
</dbReference>
<organism evidence="1 2">
    <name type="scientific">Agaricus bisporus var. burnettii</name>
    <dbReference type="NCBI Taxonomy" id="192524"/>
    <lineage>
        <taxon>Eukaryota</taxon>
        <taxon>Fungi</taxon>
        <taxon>Dikarya</taxon>
        <taxon>Basidiomycota</taxon>
        <taxon>Agaricomycotina</taxon>
        <taxon>Agaricomycetes</taxon>
        <taxon>Agaricomycetidae</taxon>
        <taxon>Agaricales</taxon>
        <taxon>Agaricineae</taxon>
        <taxon>Agaricaceae</taxon>
        <taxon>Agaricus</taxon>
    </lineage>
</organism>
<dbReference type="AlphaFoldDB" id="A0A8H7EV73"/>
<evidence type="ECO:0008006" key="3">
    <source>
        <dbReference type="Google" id="ProtNLM"/>
    </source>
</evidence>
<gene>
    <name evidence="1" type="ORF">Agabi119p4_10749</name>
</gene>
<proteinExistence type="predicted"/>
<protein>
    <recommendedName>
        <fullName evidence="3">F-box domain-containing protein</fullName>
    </recommendedName>
</protein>
<dbReference type="Proteomes" id="UP000629468">
    <property type="component" value="Unassembled WGS sequence"/>
</dbReference>
<comment type="caution">
    <text evidence="1">The sequence shown here is derived from an EMBL/GenBank/DDBJ whole genome shotgun (WGS) entry which is preliminary data.</text>
</comment>
<evidence type="ECO:0000313" key="1">
    <source>
        <dbReference type="EMBL" id="KAF7760073.1"/>
    </source>
</evidence>
<dbReference type="Gene3D" id="3.80.10.10">
    <property type="entry name" value="Ribonuclease Inhibitor"/>
    <property type="match status" value="1"/>
</dbReference>
<sequence length="449" mass="50685">MNGLPPSKLLNLNDDVLLTILQYCLPTQDPIQLPPEPQSQRLLLCRICHRIRLLIHSTSAFWTRFAIIDAKSGRHRGLYEEWLSRGEKAGNSPPISIENREEMAFSVQELEEFVLPYANRLFRLHVYLTYDALETLFTLSPPGSFPQLCEFWAQCLDFQQASILGVEPVFKRSPLEDFTLILGPPLHVRGLGISWHNLKALRLIATKARFFFPISWVHTILEACQSSLESCSLSLEPTTDPDLPRLELPRLESLSLNFRDSDAKTQIGIIDLLSLPSLVSLNFSSMEGLAFNETCGSLKSFFLRSPNVRHLRFERTPSSGNGFGTSVNSLDLLDILNLLPALQTIDFPKGPHTNVIAILEALLLRNICPTLEHVHFLVHNGLQVVRVIQVLWREAAEAGNERNLRTIKIVDPKLSWIGICQPSPREDPDITLGRKIIRELEGEGLIIQT</sequence>
<dbReference type="EMBL" id="JABXXO010000015">
    <property type="protein sequence ID" value="KAF7760073.1"/>
    <property type="molecule type" value="Genomic_DNA"/>
</dbReference>
<dbReference type="InterPro" id="IPR032675">
    <property type="entry name" value="LRR_dom_sf"/>
</dbReference>
<name>A0A8H7EV73_AGABI</name>
<reference evidence="1 2" key="1">
    <citation type="journal article" name="Sci. Rep.">
        <title>Telomere-to-telomere assembled and centromere annotated genomes of the two main subspecies of the button mushroom Agaricus bisporus reveal especially polymorphic chromosome ends.</title>
        <authorList>
            <person name="Sonnenberg A.S.M."/>
            <person name="Sedaghat-Telgerd N."/>
            <person name="Lavrijssen B."/>
            <person name="Ohm R.A."/>
            <person name="Hendrickx P.M."/>
            <person name="Scholtmeijer K."/>
            <person name="Baars J.J.P."/>
            <person name="van Peer A."/>
        </authorList>
    </citation>
    <scope>NUCLEOTIDE SEQUENCE [LARGE SCALE GENOMIC DNA]</scope>
    <source>
        <strain evidence="1 2">H119_p4</strain>
    </source>
</reference>